<evidence type="ECO:0000259" key="1">
    <source>
        <dbReference type="Pfam" id="PF01979"/>
    </source>
</evidence>
<feature type="domain" description="Amidohydrolase-related" evidence="1">
    <location>
        <begin position="13"/>
        <end position="330"/>
    </location>
</feature>
<dbReference type="Gene3D" id="2.30.40.10">
    <property type="entry name" value="Urease, subunit C, domain 1"/>
    <property type="match status" value="1"/>
</dbReference>
<gene>
    <name evidence="2" type="ORF">BLS_009956</name>
</gene>
<dbReference type="InterPro" id="IPR057744">
    <property type="entry name" value="OTAase-like"/>
</dbReference>
<dbReference type="CDD" id="cd01299">
    <property type="entry name" value="Met_dep_hydrolase_A"/>
    <property type="match status" value="1"/>
</dbReference>
<accession>A0A8H3U442</accession>
<dbReference type="InterPro" id="IPR006680">
    <property type="entry name" value="Amidohydro-rel"/>
</dbReference>
<dbReference type="EMBL" id="WNWQ01000952">
    <property type="protein sequence ID" value="KAE9962848.1"/>
    <property type="molecule type" value="Genomic_DNA"/>
</dbReference>
<evidence type="ECO:0000313" key="3">
    <source>
        <dbReference type="Proteomes" id="UP000433883"/>
    </source>
</evidence>
<dbReference type="AlphaFoldDB" id="A0A8H3U442"/>
<dbReference type="SUPFAM" id="SSF51338">
    <property type="entry name" value="Composite domain of metallo-dependent hydrolases"/>
    <property type="match status" value="1"/>
</dbReference>
<dbReference type="Pfam" id="PF01979">
    <property type="entry name" value="Amidohydro_1"/>
    <property type="match status" value="1"/>
</dbReference>
<reference evidence="2 3" key="1">
    <citation type="submission" date="2019-11" db="EMBL/GenBank/DDBJ databases">
        <title>Venturia inaequalis Genome Resource.</title>
        <authorList>
            <person name="Lichtner F.J."/>
        </authorList>
    </citation>
    <scope>NUCLEOTIDE SEQUENCE [LARGE SCALE GENOMIC DNA]</scope>
    <source>
        <strain evidence="2">Bline_iso_100314</strain>
    </source>
</reference>
<dbReference type="SUPFAM" id="SSF51556">
    <property type="entry name" value="Metallo-dependent hydrolases"/>
    <property type="match status" value="1"/>
</dbReference>
<dbReference type="InterPro" id="IPR011059">
    <property type="entry name" value="Metal-dep_hydrolase_composite"/>
</dbReference>
<comment type="caution">
    <text evidence="2">The sequence shown here is derived from an EMBL/GenBank/DDBJ whole genome shotgun (WGS) entry which is preliminary data.</text>
</comment>
<dbReference type="Gene3D" id="3.20.20.140">
    <property type="entry name" value="Metal-dependent hydrolases"/>
    <property type="match status" value="1"/>
</dbReference>
<sequence length="341" mass="36761">MLHESTVERTLRAANHCLAALMAGYTTYRDLGTEGMGESDIGIRDAINRGIIPGPRLFVATNPIASSRGYTIPHENGNSLAIPKLSDEADGVDGVRAAVRRRLGAGADIIKFYADQEKRVQQIPEQNWPGALPVQFPPESDKPRHFMLFSAEEMKAIVDEAHESDCPVAAHASSPAAVIRAARAGVNTIEHGQEPSEEALKAMKEMGTIFVPTLTVMEEEVPEHAIGAMYEHTFNAFKAGIKLACGGDIGPVAHGENVRELELMIVAGIPVEEVLTAATLHGWEACGGLHCGRKFGSLEEGWAADLVGLGGNPKEEAGALRKVEFVMKDARVWKRDGKRVD</sequence>
<evidence type="ECO:0000313" key="2">
    <source>
        <dbReference type="EMBL" id="KAE9962848.1"/>
    </source>
</evidence>
<dbReference type="InterPro" id="IPR051781">
    <property type="entry name" value="Metallo-dep_Hydrolase"/>
</dbReference>
<name>A0A8H3U442_VENIN</name>
<proteinExistence type="predicted"/>
<dbReference type="InterPro" id="IPR032466">
    <property type="entry name" value="Metal_Hydrolase"/>
</dbReference>
<protein>
    <recommendedName>
        <fullName evidence="1">Amidohydrolase-related domain-containing protein</fullName>
    </recommendedName>
</protein>
<dbReference type="PANTHER" id="PTHR43135">
    <property type="entry name" value="ALPHA-D-RIBOSE 1-METHYLPHOSPHONATE 5-TRIPHOSPHATE DIPHOSPHATASE"/>
    <property type="match status" value="1"/>
</dbReference>
<organism evidence="2 3">
    <name type="scientific">Venturia inaequalis</name>
    <name type="common">Apple scab fungus</name>
    <dbReference type="NCBI Taxonomy" id="5025"/>
    <lineage>
        <taxon>Eukaryota</taxon>
        <taxon>Fungi</taxon>
        <taxon>Dikarya</taxon>
        <taxon>Ascomycota</taxon>
        <taxon>Pezizomycotina</taxon>
        <taxon>Dothideomycetes</taxon>
        <taxon>Pleosporomycetidae</taxon>
        <taxon>Venturiales</taxon>
        <taxon>Venturiaceae</taxon>
        <taxon>Venturia</taxon>
    </lineage>
</organism>
<dbReference type="PANTHER" id="PTHR43135:SF3">
    <property type="entry name" value="ALPHA-D-RIBOSE 1-METHYLPHOSPHONATE 5-TRIPHOSPHATE DIPHOSPHATASE"/>
    <property type="match status" value="1"/>
</dbReference>
<dbReference type="GO" id="GO:0016810">
    <property type="term" value="F:hydrolase activity, acting on carbon-nitrogen (but not peptide) bonds"/>
    <property type="evidence" value="ECO:0007669"/>
    <property type="project" value="InterPro"/>
</dbReference>
<dbReference type="Proteomes" id="UP000433883">
    <property type="component" value="Unassembled WGS sequence"/>
</dbReference>